<organism evidence="2 3">
    <name type="scientific">Streptomyces vinaceus</name>
    <dbReference type="NCBI Taxonomy" id="1960"/>
    <lineage>
        <taxon>Bacteria</taxon>
        <taxon>Bacillati</taxon>
        <taxon>Actinomycetota</taxon>
        <taxon>Actinomycetes</taxon>
        <taxon>Kitasatosporales</taxon>
        <taxon>Streptomycetaceae</taxon>
        <taxon>Streptomyces</taxon>
    </lineage>
</organism>
<dbReference type="PANTHER" id="PTHR45138">
    <property type="entry name" value="REGULATORY COMPONENTS OF SENSORY TRANSDUCTION SYSTEM"/>
    <property type="match status" value="1"/>
</dbReference>
<dbReference type="InterPro" id="IPR050469">
    <property type="entry name" value="Diguanylate_Cyclase"/>
</dbReference>
<keyword evidence="3" id="KW-1185">Reference proteome</keyword>
<dbReference type="RefSeq" id="WP_132758305.1">
    <property type="nucleotide sequence ID" value="NZ_BNBW01000032.1"/>
</dbReference>
<dbReference type="NCBIfam" id="TIGR00254">
    <property type="entry name" value="GGDEF"/>
    <property type="match status" value="1"/>
</dbReference>
<accession>A0A5J6JCI6</accession>
<dbReference type="GO" id="GO:1902201">
    <property type="term" value="P:negative regulation of bacterial-type flagellum-dependent cell motility"/>
    <property type="evidence" value="ECO:0007669"/>
    <property type="project" value="TreeGrafter"/>
</dbReference>
<gene>
    <name evidence="2" type="ORF">CP980_16235</name>
</gene>
<dbReference type="Pfam" id="PF00990">
    <property type="entry name" value="GGDEF"/>
    <property type="match status" value="1"/>
</dbReference>
<dbReference type="GO" id="GO:0052621">
    <property type="term" value="F:diguanylate cyclase activity"/>
    <property type="evidence" value="ECO:0007669"/>
    <property type="project" value="TreeGrafter"/>
</dbReference>
<dbReference type="Proteomes" id="UP000325563">
    <property type="component" value="Chromosome"/>
</dbReference>
<sequence>MDPQSLALCLPFVGWAAHSGLLTRRLATARRDPLTGLRTRAGWTHQAERFIRRNDSVVLLLDLDGFKALNDTYGHAAGDAALATTAARLTAWCGRHGIAGRLGGDEFVAVHRHPDYSRALDDLTAALNTPMTYEGQELPVSVSVGSCRLANLPLPSLRDALTAADAAMYAAKGTTGRRSTRHITH</sequence>
<dbReference type="InterPro" id="IPR000160">
    <property type="entry name" value="GGDEF_dom"/>
</dbReference>
<dbReference type="GeneID" id="95612091"/>
<protein>
    <submittedName>
        <fullName evidence="2">GGDEF domain-containing protein</fullName>
    </submittedName>
</protein>
<dbReference type="GO" id="GO:0005886">
    <property type="term" value="C:plasma membrane"/>
    <property type="evidence" value="ECO:0007669"/>
    <property type="project" value="TreeGrafter"/>
</dbReference>
<dbReference type="InterPro" id="IPR029787">
    <property type="entry name" value="Nucleotide_cyclase"/>
</dbReference>
<dbReference type="AlphaFoldDB" id="A0A5J6JCI6"/>
<dbReference type="Gene3D" id="3.30.70.270">
    <property type="match status" value="1"/>
</dbReference>
<evidence type="ECO:0000313" key="3">
    <source>
        <dbReference type="Proteomes" id="UP000325563"/>
    </source>
</evidence>
<feature type="domain" description="GGDEF" evidence="1">
    <location>
        <begin position="54"/>
        <end position="185"/>
    </location>
</feature>
<dbReference type="PANTHER" id="PTHR45138:SF9">
    <property type="entry name" value="DIGUANYLATE CYCLASE DGCM-RELATED"/>
    <property type="match status" value="1"/>
</dbReference>
<reference evidence="2 3" key="1">
    <citation type="submission" date="2017-09" db="EMBL/GenBank/DDBJ databases">
        <authorList>
            <person name="Lee N."/>
            <person name="Cho B.-K."/>
        </authorList>
    </citation>
    <scope>NUCLEOTIDE SEQUENCE [LARGE SCALE GENOMIC DNA]</scope>
    <source>
        <strain evidence="2 3">ATCC 27476</strain>
    </source>
</reference>
<dbReference type="InterPro" id="IPR043128">
    <property type="entry name" value="Rev_trsase/Diguanyl_cyclase"/>
</dbReference>
<dbReference type="SUPFAM" id="SSF55073">
    <property type="entry name" value="Nucleotide cyclase"/>
    <property type="match status" value="1"/>
</dbReference>
<proteinExistence type="predicted"/>
<dbReference type="PROSITE" id="PS50887">
    <property type="entry name" value="GGDEF"/>
    <property type="match status" value="1"/>
</dbReference>
<dbReference type="KEGG" id="svn:CP980_16235"/>
<evidence type="ECO:0000313" key="2">
    <source>
        <dbReference type="EMBL" id="QEV46444.1"/>
    </source>
</evidence>
<dbReference type="EMBL" id="CP023692">
    <property type="protein sequence ID" value="QEV46444.1"/>
    <property type="molecule type" value="Genomic_DNA"/>
</dbReference>
<dbReference type="GO" id="GO:0043709">
    <property type="term" value="P:cell adhesion involved in single-species biofilm formation"/>
    <property type="evidence" value="ECO:0007669"/>
    <property type="project" value="TreeGrafter"/>
</dbReference>
<name>A0A5J6JCI6_STRVI</name>
<dbReference type="CDD" id="cd01949">
    <property type="entry name" value="GGDEF"/>
    <property type="match status" value="1"/>
</dbReference>
<dbReference type="SMART" id="SM00267">
    <property type="entry name" value="GGDEF"/>
    <property type="match status" value="1"/>
</dbReference>
<evidence type="ECO:0000259" key="1">
    <source>
        <dbReference type="PROSITE" id="PS50887"/>
    </source>
</evidence>